<dbReference type="GO" id="GO:0006508">
    <property type="term" value="P:proteolysis"/>
    <property type="evidence" value="ECO:0007669"/>
    <property type="project" value="UniProtKB-KW"/>
</dbReference>
<dbReference type="GO" id="GO:0005886">
    <property type="term" value="C:plasma membrane"/>
    <property type="evidence" value="ECO:0007669"/>
    <property type="project" value="UniProtKB-SubCell"/>
</dbReference>
<evidence type="ECO:0000256" key="2">
    <source>
        <dbReference type="ARBA" id="ARBA00004651"/>
    </source>
</evidence>
<organism evidence="15 16">
    <name type="scientific">Varunaivibrio sulfuroxidans</name>
    <dbReference type="NCBI Taxonomy" id="1773489"/>
    <lineage>
        <taxon>Bacteria</taxon>
        <taxon>Pseudomonadati</taxon>
        <taxon>Pseudomonadota</taxon>
        <taxon>Alphaproteobacteria</taxon>
        <taxon>Rhodospirillales</taxon>
        <taxon>Magnetovibrionaceae</taxon>
        <taxon>Varunaivibrio</taxon>
    </lineage>
</organism>
<dbReference type="PANTHER" id="PTHR35864:SF1">
    <property type="entry name" value="ZINC METALLOPROTEASE YWHC-RELATED"/>
    <property type="match status" value="1"/>
</dbReference>
<feature type="domain" description="Peptidase M50" evidence="14">
    <location>
        <begin position="130"/>
        <end position="173"/>
    </location>
</feature>
<keyword evidence="16" id="KW-1185">Reference proteome</keyword>
<dbReference type="PANTHER" id="PTHR35864">
    <property type="entry name" value="ZINC METALLOPROTEASE MJ0611-RELATED"/>
    <property type="match status" value="1"/>
</dbReference>
<keyword evidence="7" id="KW-0479">Metal-binding</keyword>
<evidence type="ECO:0000256" key="10">
    <source>
        <dbReference type="ARBA" id="ARBA00022989"/>
    </source>
</evidence>
<accession>A0A4R3J7J0</accession>
<comment type="cofactor">
    <cofactor evidence="1">
        <name>Zn(2+)</name>
        <dbReference type="ChEBI" id="CHEBI:29105"/>
    </cofactor>
</comment>
<dbReference type="AlphaFoldDB" id="A0A4R3J7J0"/>
<feature type="transmembrane region" description="Helical" evidence="13">
    <location>
        <begin position="12"/>
        <end position="35"/>
    </location>
</feature>
<evidence type="ECO:0000256" key="4">
    <source>
        <dbReference type="ARBA" id="ARBA00022475"/>
    </source>
</evidence>
<feature type="transmembrane region" description="Helical" evidence="13">
    <location>
        <begin position="56"/>
        <end position="78"/>
    </location>
</feature>
<evidence type="ECO:0000259" key="14">
    <source>
        <dbReference type="Pfam" id="PF02163"/>
    </source>
</evidence>
<keyword evidence="12 13" id="KW-0472">Membrane</keyword>
<dbReference type="GO" id="GO:0046872">
    <property type="term" value="F:metal ion binding"/>
    <property type="evidence" value="ECO:0007669"/>
    <property type="project" value="UniProtKB-KW"/>
</dbReference>
<feature type="transmembrane region" description="Helical" evidence="13">
    <location>
        <begin position="141"/>
        <end position="159"/>
    </location>
</feature>
<keyword evidence="10 13" id="KW-1133">Transmembrane helix</keyword>
<comment type="caution">
    <text evidence="15">The sequence shown here is derived from an EMBL/GenBank/DDBJ whole genome shotgun (WGS) entry which is preliminary data.</text>
</comment>
<evidence type="ECO:0000313" key="15">
    <source>
        <dbReference type="EMBL" id="TCS61325.1"/>
    </source>
</evidence>
<proteinExistence type="inferred from homology"/>
<evidence type="ECO:0000256" key="13">
    <source>
        <dbReference type="SAM" id="Phobius"/>
    </source>
</evidence>
<keyword evidence="9" id="KW-0862">Zinc</keyword>
<dbReference type="CDD" id="cd06158">
    <property type="entry name" value="S2P-M50_like_1"/>
    <property type="match status" value="1"/>
</dbReference>
<feature type="transmembrane region" description="Helical" evidence="13">
    <location>
        <begin position="179"/>
        <end position="198"/>
    </location>
</feature>
<reference evidence="15 16" key="1">
    <citation type="submission" date="2019-03" db="EMBL/GenBank/DDBJ databases">
        <title>Genomic Encyclopedia of Type Strains, Phase IV (KMG-IV): sequencing the most valuable type-strain genomes for metagenomic binning, comparative biology and taxonomic classification.</title>
        <authorList>
            <person name="Goeker M."/>
        </authorList>
    </citation>
    <scope>NUCLEOTIDE SEQUENCE [LARGE SCALE GENOMIC DNA]</scope>
    <source>
        <strain evidence="15 16">DSM 101688</strain>
    </source>
</reference>
<evidence type="ECO:0000313" key="16">
    <source>
        <dbReference type="Proteomes" id="UP000295304"/>
    </source>
</evidence>
<dbReference type="InterPro" id="IPR008915">
    <property type="entry name" value="Peptidase_M50"/>
</dbReference>
<protein>
    <submittedName>
        <fullName evidence="15">Zn-dependent protease</fullName>
    </submittedName>
</protein>
<evidence type="ECO:0000256" key="12">
    <source>
        <dbReference type="ARBA" id="ARBA00023136"/>
    </source>
</evidence>
<sequence>MGLTLNDIVHTASVWVLPVLFAVTLHEAAHGFIAWRLGDPTAYRAGRVTFNPLRHVDPFGTVILPAMLLLASGGKFMFGFAKPVPVNFRALGHPRRDMVLVALAGPGTNILLAVVSALLLHTIQYMPPAFAQWSATNFVNSMWINIVLALFNMIPLPPLDGGRVAVGVLPQPFSSKLAGLERSGFLILLAILFVLPWLGRQIGVNLDILPWVIGEPARALMSAIASVTGVQ</sequence>
<dbReference type="GO" id="GO:0008237">
    <property type="term" value="F:metallopeptidase activity"/>
    <property type="evidence" value="ECO:0007669"/>
    <property type="project" value="UniProtKB-KW"/>
</dbReference>
<evidence type="ECO:0000256" key="6">
    <source>
        <dbReference type="ARBA" id="ARBA00022692"/>
    </source>
</evidence>
<evidence type="ECO:0000256" key="8">
    <source>
        <dbReference type="ARBA" id="ARBA00022801"/>
    </source>
</evidence>
<comment type="similarity">
    <text evidence="3">Belongs to the peptidase M50B family.</text>
</comment>
<dbReference type="Proteomes" id="UP000295304">
    <property type="component" value="Unassembled WGS sequence"/>
</dbReference>
<keyword evidence="4" id="KW-1003">Cell membrane</keyword>
<dbReference type="OrthoDB" id="9800627at2"/>
<evidence type="ECO:0000256" key="9">
    <source>
        <dbReference type="ARBA" id="ARBA00022833"/>
    </source>
</evidence>
<dbReference type="InterPro" id="IPR052348">
    <property type="entry name" value="Metallopeptidase_M50B"/>
</dbReference>
<comment type="subcellular location">
    <subcellularLocation>
        <location evidence="2">Cell membrane</location>
        <topology evidence="2">Multi-pass membrane protein</topology>
    </subcellularLocation>
</comment>
<dbReference type="EMBL" id="SLZW01000008">
    <property type="protein sequence ID" value="TCS61325.1"/>
    <property type="molecule type" value="Genomic_DNA"/>
</dbReference>
<dbReference type="InterPro" id="IPR044537">
    <property type="entry name" value="Rip2-like"/>
</dbReference>
<name>A0A4R3J7J0_9PROT</name>
<feature type="transmembrane region" description="Helical" evidence="13">
    <location>
        <begin position="98"/>
        <end position="120"/>
    </location>
</feature>
<keyword evidence="11" id="KW-0482">Metalloprotease</keyword>
<gene>
    <name evidence="15" type="ORF">EDD55_108125</name>
</gene>
<keyword evidence="5 15" id="KW-0645">Protease</keyword>
<evidence type="ECO:0000256" key="7">
    <source>
        <dbReference type="ARBA" id="ARBA00022723"/>
    </source>
</evidence>
<dbReference type="RefSeq" id="WP_132939619.1">
    <property type="nucleotide sequence ID" value="NZ_CP119676.1"/>
</dbReference>
<evidence type="ECO:0000256" key="11">
    <source>
        <dbReference type="ARBA" id="ARBA00023049"/>
    </source>
</evidence>
<keyword evidence="8" id="KW-0378">Hydrolase</keyword>
<dbReference type="Pfam" id="PF02163">
    <property type="entry name" value="Peptidase_M50"/>
    <property type="match status" value="1"/>
</dbReference>
<evidence type="ECO:0000256" key="5">
    <source>
        <dbReference type="ARBA" id="ARBA00022670"/>
    </source>
</evidence>
<keyword evidence="6 13" id="KW-0812">Transmembrane</keyword>
<evidence type="ECO:0000256" key="1">
    <source>
        <dbReference type="ARBA" id="ARBA00001947"/>
    </source>
</evidence>
<evidence type="ECO:0000256" key="3">
    <source>
        <dbReference type="ARBA" id="ARBA00007931"/>
    </source>
</evidence>